<sequence length="139" mass="14648">KKPQDLRDILNSASKLFNKPSPRGGSAMASAKLNQIQSVSNKSTQAISKAGNKSVKTITDTVKTQLGDPKKGYKDVLVNSGAWLIPYGKGFKVVNSAVKGAKYYKSAKLARGAIKAGMLVTGSLGLGKAVNSLPDKKKK</sequence>
<evidence type="ECO:0000313" key="1">
    <source>
        <dbReference type="EMBL" id="CAB4171515.1"/>
    </source>
</evidence>
<dbReference type="EMBL" id="LR796877">
    <property type="protein sequence ID" value="CAB4171515.1"/>
    <property type="molecule type" value="Genomic_DNA"/>
</dbReference>
<name>A0A6J5PQH1_9CAUD</name>
<accession>A0A6J5PQH1</accession>
<reference evidence="1" key="1">
    <citation type="submission" date="2020-05" db="EMBL/GenBank/DDBJ databases">
        <authorList>
            <person name="Chiriac C."/>
            <person name="Salcher M."/>
            <person name="Ghai R."/>
            <person name="Kavagutti S V."/>
        </authorList>
    </citation>
    <scope>NUCLEOTIDE SEQUENCE</scope>
</reference>
<feature type="non-terminal residue" evidence="1">
    <location>
        <position position="1"/>
    </location>
</feature>
<gene>
    <name evidence="1" type="ORF">UFOVP923_1</name>
</gene>
<protein>
    <submittedName>
        <fullName evidence="1">Uncharacterized protein</fullName>
    </submittedName>
</protein>
<organism evidence="1">
    <name type="scientific">uncultured Caudovirales phage</name>
    <dbReference type="NCBI Taxonomy" id="2100421"/>
    <lineage>
        <taxon>Viruses</taxon>
        <taxon>Duplodnaviria</taxon>
        <taxon>Heunggongvirae</taxon>
        <taxon>Uroviricota</taxon>
        <taxon>Caudoviricetes</taxon>
        <taxon>Peduoviridae</taxon>
        <taxon>Maltschvirus</taxon>
        <taxon>Maltschvirus maltsch</taxon>
    </lineage>
</organism>
<proteinExistence type="predicted"/>